<feature type="non-terminal residue" evidence="6">
    <location>
        <position position="1"/>
    </location>
</feature>
<dbReference type="InterPro" id="IPR000092">
    <property type="entry name" value="Polyprenyl_synt"/>
</dbReference>
<comment type="cofactor">
    <cofactor evidence="1">
        <name>Mg(2+)</name>
        <dbReference type="ChEBI" id="CHEBI:18420"/>
    </cofactor>
</comment>
<evidence type="ECO:0000256" key="2">
    <source>
        <dbReference type="ARBA" id="ARBA00006706"/>
    </source>
</evidence>
<reference evidence="6 7" key="1">
    <citation type="journal article" date="2019" name="Nat. Med.">
        <title>A library of human gut bacterial isolates paired with longitudinal multiomics data enables mechanistic microbiome research.</title>
        <authorList>
            <person name="Poyet M."/>
            <person name="Groussin M."/>
            <person name="Gibbons S.M."/>
            <person name="Avila-Pacheco J."/>
            <person name="Jiang X."/>
            <person name="Kearney S.M."/>
            <person name="Perrotta A.R."/>
            <person name="Berdy B."/>
            <person name="Zhao S."/>
            <person name="Lieberman T.D."/>
            <person name="Swanson P.K."/>
            <person name="Smith M."/>
            <person name="Roesemann S."/>
            <person name="Alexander J.E."/>
            <person name="Rich S.A."/>
            <person name="Livny J."/>
            <person name="Vlamakis H."/>
            <person name="Clish C."/>
            <person name="Bullock K."/>
            <person name="Deik A."/>
            <person name="Scott J."/>
            <person name="Pierce K.A."/>
            <person name="Xavier R.J."/>
            <person name="Alm E.J."/>
        </authorList>
    </citation>
    <scope>NUCLEOTIDE SEQUENCE [LARGE SCALE GENOMIC DNA]</scope>
    <source>
        <strain evidence="6 7">BIOML-A163</strain>
    </source>
</reference>
<evidence type="ECO:0000256" key="5">
    <source>
        <dbReference type="ARBA" id="ARBA00022842"/>
    </source>
</evidence>
<dbReference type="EMBL" id="VWLE01000261">
    <property type="protein sequence ID" value="KAA3948289.1"/>
    <property type="molecule type" value="Genomic_DNA"/>
</dbReference>
<accession>A0A5M5C0B5</accession>
<organism evidence="6 7">
    <name type="scientific">Bacteroides ovatus</name>
    <dbReference type="NCBI Taxonomy" id="28116"/>
    <lineage>
        <taxon>Bacteria</taxon>
        <taxon>Pseudomonadati</taxon>
        <taxon>Bacteroidota</taxon>
        <taxon>Bacteroidia</taxon>
        <taxon>Bacteroidales</taxon>
        <taxon>Bacteroidaceae</taxon>
        <taxon>Bacteroides</taxon>
    </lineage>
</organism>
<evidence type="ECO:0000313" key="6">
    <source>
        <dbReference type="EMBL" id="KAA3948289.1"/>
    </source>
</evidence>
<dbReference type="SUPFAM" id="SSF48576">
    <property type="entry name" value="Terpenoid synthases"/>
    <property type="match status" value="1"/>
</dbReference>
<dbReference type="Pfam" id="PF00348">
    <property type="entry name" value="polyprenyl_synt"/>
    <property type="match status" value="1"/>
</dbReference>
<proteinExistence type="inferred from homology"/>
<evidence type="ECO:0000256" key="3">
    <source>
        <dbReference type="ARBA" id="ARBA00022679"/>
    </source>
</evidence>
<dbReference type="InterPro" id="IPR008949">
    <property type="entry name" value="Isoprenoid_synthase_dom_sf"/>
</dbReference>
<keyword evidence="5" id="KW-0460">Magnesium</keyword>
<protein>
    <submittedName>
        <fullName evidence="6">Polyprenyl synthetase family protein</fullName>
    </submittedName>
</protein>
<sequence length="240" mass="27272">SDVRRGKPTVHKVWNDNTAVLSGDAMLILAFRYMTGCPPEHLKEVMDLFSLTTLEICEGQQLDMEFESRCDVTEDEYIEMIRLKTAVLLAGSLKIGAILAGATAEDAENLYNFGMHIGVAFQLQDDLLDVYGDPEVFGKKIGGDILCNKKTYMLIKALNRADEKQHAELNRWLNAEAFQPSEKIEAVTEIYNQLNIRNICESKMREYYTFAMESLAAVAVAEDRKKELKNLVKLLMYREM</sequence>
<keyword evidence="3" id="KW-0808">Transferase</keyword>
<dbReference type="Proteomes" id="UP000323717">
    <property type="component" value="Unassembled WGS sequence"/>
</dbReference>
<evidence type="ECO:0000313" key="7">
    <source>
        <dbReference type="Proteomes" id="UP000323717"/>
    </source>
</evidence>
<dbReference type="Gene3D" id="1.10.600.10">
    <property type="entry name" value="Farnesyl Diphosphate Synthase"/>
    <property type="match status" value="1"/>
</dbReference>
<dbReference type="GO" id="GO:0046872">
    <property type="term" value="F:metal ion binding"/>
    <property type="evidence" value="ECO:0007669"/>
    <property type="project" value="UniProtKB-KW"/>
</dbReference>
<evidence type="ECO:0000256" key="1">
    <source>
        <dbReference type="ARBA" id="ARBA00001946"/>
    </source>
</evidence>
<dbReference type="PANTHER" id="PTHR12001">
    <property type="entry name" value="GERANYLGERANYL PYROPHOSPHATE SYNTHASE"/>
    <property type="match status" value="1"/>
</dbReference>
<name>A0A5M5C0B5_BACOV</name>
<evidence type="ECO:0000256" key="4">
    <source>
        <dbReference type="ARBA" id="ARBA00022723"/>
    </source>
</evidence>
<dbReference type="PANTHER" id="PTHR12001:SF85">
    <property type="entry name" value="SHORT CHAIN ISOPRENYL DIPHOSPHATE SYNTHASE"/>
    <property type="match status" value="1"/>
</dbReference>
<comment type="similarity">
    <text evidence="2">Belongs to the FPP/GGPP synthase family.</text>
</comment>
<comment type="caution">
    <text evidence="6">The sequence shown here is derived from an EMBL/GenBank/DDBJ whole genome shotgun (WGS) entry which is preliminary data.</text>
</comment>
<dbReference type="GO" id="GO:0008299">
    <property type="term" value="P:isoprenoid biosynthetic process"/>
    <property type="evidence" value="ECO:0007669"/>
    <property type="project" value="InterPro"/>
</dbReference>
<dbReference type="InterPro" id="IPR033749">
    <property type="entry name" value="Polyprenyl_synt_CS"/>
</dbReference>
<dbReference type="PROSITE" id="PS00444">
    <property type="entry name" value="POLYPRENYL_SYNTHASE_2"/>
    <property type="match status" value="1"/>
</dbReference>
<dbReference type="GO" id="GO:0004659">
    <property type="term" value="F:prenyltransferase activity"/>
    <property type="evidence" value="ECO:0007669"/>
    <property type="project" value="InterPro"/>
</dbReference>
<dbReference type="AlphaFoldDB" id="A0A5M5C0B5"/>
<dbReference type="CDD" id="cd00685">
    <property type="entry name" value="Trans_IPPS_HT"/>
    <property type="match status" value="1"/>
</dbReference>
<gene>
    <name evidence="6" type="ORF">F3D71_16940</name>
</gene>
<keyword evidence="4" id="KW-0479">Metal-binding</keyword>